<dbReference type="InterPro" id="IPR044862">
    <property type="entry name" value="Pro_4_hyd_alph_FE2OG_OXY"/>
</dbReference>
<dbReference type="RefSeq" id="WP_104521044.1">
    <property type="nucleotide sequence ID" value="NZ_NHRY01000232.1"/>
</dbReference>
<comment type="caution">
    <text evidence="2">The sequence shown here is derived from an EMBL/GenBank/DDBJ whole genome shotgun (WGS) entry which is preliminary data.</text>
</comment>
<dbReference type="OrthoDB" id="8578235at2"/>
<accession>A0A2S6N3K0</accession>
<proteinExistence type="predicted"/>
<keyword evidence="3" id="KW-1185">Reference proteome</keyword>
<evidence type="ECO:0000259" key="1">
    <source>
        <dbReference type="Pfam" id="PF13640"/>
    </source>
</evidence>
<dbReference type="Proteomes" id="UP000239724">
    <property type="component" value="Unassembled WGS sequence"/>
</dbReference>
<gene>
    <name evidence="2" type="ORF">CCS01_22405</name>
</gene>
<dbReference type="Pfam" id="PF13640">
    <property type="entry name" value="2OG-FeII_Oxy_3"/>
    <property type="match status" value="1"/>
</dbReference>
<reference evidence="2 3" key="1">
    <citation type="journal article" date="2018" name="Arch. Microbiol.">
        <title>New insights into the metabolic potential of the phototrophic purple bacterium Rhodopila globiformis DSM 161(T) from its draft genome sequence and evidence for a vanadium-dependent nitrogenase.</title>
        <authorList>
            <person name="Imhoff J.F."/>
            <person name="Rahn T."/>
            <person name="Kunzel S."/>
            <person name="Neulinger S.C."/>
        </authorList>
    </citation>
    <scope>NUCLEOTIDE SEQUENCE [LARGE SCALE GENOMIC DNA]</scope>
    <source>
        <strain evidence="2 3">DSM 161</strain>
    </source>
</reference>
<organism evidence="2 3">
    <name type="scientific">Rhodopila globiformis</name>
    <name type="common">Rhodopseudomonas globiformis</name>
    <dbReference type="NCBI Taxonomy" id="1071"/>
    <lineage>
        <taxon>Bacteria</taxon>
        <taxon>Pseudomonadati</taxon>
        <taxon>Pseudomonadota</taxon>
        <taxon>Alphaproteobacteria</taxon>
        <taxon>Acetobacterales</taxon>
        <taxon>Acetobacteraceae</taxon>
        <taxon>Rhodopila</taxon>
    </lineage>
</organism>
<feature type="domain" description="Prolyl 4-hydroxylase alpha subunit Fe(2+) 2OG dioxygenase" evidence="1">
    <location>
        <begin position="105"/>
        <end position="185"/>
    </location>
</feature>
<protein>
    <recommendedName>
        <fullName evidence="1">Prolyl 4-hydroxylase alpha subunit Fe(2+) 2OG dioxygenase domain-containing protein</fullName>
    </recommendedName>
</protein>
<evidence type="ECO:0000313" key="3">
    <source>
        <dbReference type="Proteomes" id="UP000239724"/>
    </source>
</evidence>
<dbReference type="AlphaFoldDB" id="A0A2S6N3K0"/>
<dbReference type="EMBL" id="NHRY01000232">
    <property type="protein sequence ID" value="PPQ29147.1"/>
    <property type="molecule type" value="Genomic_DNA"/>
</dbReference>
<sequence length="229" mass="26536">MSDSNAPLKMIDEAAVAAGVLRHDPYDYCYIDHALPERLKEEVLADAPTIPDRGSYALPDLVRGPKFDAVIQDLLSDRFRHLVEEKFDIDLSKRPPYIVMMGNTTGHYNEGYAHPDSKHKIITVLLGFSREWPHERGKLRILRSEDREDYAFEYPPEFGKMMMFRVCDHSWHGFLPQKAQRMSLQLCYVDSESYIRAEYVRHRVSAYVKSVPMLRRIVNLAPKRLPGAK</sequence>
<name>A0A2S6N3K0_RHOGL</name>
<evidence type="ECO:0000313" key="2">
    <source>
        <dbReference type="EMBL" id="PPQ29147.1"/>
    </source>
</evidence>
<dbReference type="Gene3D" id="2.60.120.620">
    <property type="entry name" value="q2cbj1_9rhob like domain"/>
    <property type="match status" value="1"/>
</dbReference>